<dbReference type="GO" id="GO:0006368">
    <property type="term" value="P:transcription elongation by RNA polymerase II"/>
    <property type="evidence" value="ECO:0007669"/>
    <property type="project" value="InterPro"/>
</dbReference>
<dbReference type="PANTHER" id="PTHR47543">
    <property type="entry name" value="OS08G0169600 PROTEIN"/>
    <property type="match status" value="1"/>
</dbReference>
<organism evidence="3 4">
    <name type="scientific">Acrasis kona</name>
    <dbReference type="NCBI Taxonomy" id="1008807"/>
    <lineage>
        <taxon>Eukaryota</taxon>
        <taxon>Discoba</taxon>
        <taxon>Heterolobosea</taxon>
        <taxon>Tetramitia</taxon>
        <taxon>Eutetramitia</taxon>
        <taxon>Acrasidae</taxon>
        <taxon>Acrasis</taxon>
    </lineage>
</organism>
<dbReference type="EMBL" id="JAOPGA020000749">
    <property type="protein sequence ID" value="KAL0481304.1"/>
    <property type="molecule type" value="Genomic_DNA"/>
</dbReference>
<keyword evidence="1" id="KW-0175">Coiled coil</keyword>
<dbReference type="PANTHER" id="PTHR47543:SF2">
    <property type="entry name" value="RNA POLYMERASE II TRANSCRIPTION FACTOR SIII SUBUNIT A"/>
    <property type="match status" value="1"/>
</dbReference>
<keyword evidence="4" id="KW-1185">Reference proteome</keyword>
<name>A0AAW2YXD2_9EUKA</name>
<dbReference type="Gene3D" id="6.10.250.3180">
    <property type="match status" value="1"/>
</dbReference>
<dbReference type="Pfam" id="PF06881">
    <property type="entry name" value="Elongin_A"/>
    <property type="match status" value="1"/>
</dbReference>
<evidence type="ECO:0000313" key="4">
    <source>
        <dbReference type="Proteomes" id="UP001431209"/>
    </source>
</evidence>
<keyword evidence="3" id="KW-0648">Protein biosynthesis</keyword>
<dbReference type="GO" id="GO:0003746">
    <property type="term" value="F:translation elongation factor activity"/>
    <property type="evidence" value="ECO:0007669"/>
    <property type="project" value="UniProtKB-KW"/>
</dbReference>
<feature type="coiled-coil region" evidence="1">
    <location>
        <begin position="117"/>
        <end position="144"/>
    </location>
</feature>
<dbReference type="Proteomes" id="UP001431209">
    <property type="component" value="Unassembled WGS sequence"/>
</dbReference>
<accession>A0AAW2YXD2</accession>
<evidence type="ECO:0000313" key="3">
    <source>
        <dbReference type="EMBL" id="KAL0481304.1"/>
    </source>
</evidence>
<feature type="compositionally biased region" description="Polar residues" evidence="2">
    <location>
        <begin position="295"/>
        <end position="307"/>
    </location>
</feature>
<keyword evidence="3" id="KW-0251">Elongation factor</keyword>
<feature type="region of interest" description="Disordered" evidence="2">
    <location>
        <begin position="211"/>
        <end position="307"/>
    </location>
</feature>
<proteinExistence type="predicted"/>
<dbReference type="GO" id="GO:0070449">
    <property type="term" value="C:elongin complex"/>
    <property type="evidence" value="ECO:0007669"/>
    <property type="project" value="InterPro"/>
</dbReference>
<evidence type="ECO:0000256" key="2">
    <source>
        <dbReference type="SAM" id="MobiDB-lite"/>
    </source>
</evidence>
<sequence length="307" mass="34636">MSGEVKRNNKSSFFDSFKGRVASLSTLCCDVLREHIDHLPPLQNIPKEVYESILAKCSVEKLQEVEKYNKQNGVNLDTSLLWVEHFKTKFSRNISAFEDQLDNSKKNPWKDLYLRKMSKDAQKIDELSQRLEKYKKEQQKKTEKSQIKVIDVRAANVRKSDQGVSGVLKKAVARVDPSTARNAPTKSDKAESSTGGSSKLWKLAKLGGVTKPAAQVMRPEKIASSAPSRSENQVSHSDAPSHLPPGLQTRRILKSVTTVGRPKIDFTKNRPTSPTQPDWTPVEKNRKNGRRINLWKNSSSSKEQQIK</sequence>
<feature type="region of interest" description="Disordered" evidence="2">
    <location>
        <begin position="175"/>
        <end position="199"/>
    </location>
</feature>
<evidence type="ECO:0000256" key="1">
    <source>
        <dbReference type="SAM" id="Coils"/>
    </source>
</evidence>
<reference evidence="3 4" key="1">
    <citation type="submission" date="2024-03" db="EMBL/GenBank/DDBJ databases">
        <title>The Acrasis kona genome and developmental transcriptomes reveal deep origins of eukaryotic multicellular pathways.</title>
        <authorList>
            <person name="Sheikh S."/>
            <person name="Fu C.-J."/>
            <person name="Brown M.W."/>
            <person name="Baldauf S.L."/>
        </authorList>
    </citation>
    <scope>NUCLEOTIDE SEQUENCE [LARGE SCALE GENOMIC DNA]</scope>
    <source>
        <strain evidence="3 4">ATCC MYA-3509</strain>
    </source>
</reference>
<feature type="compositionally biased region" description="Polar residues" evidence="2">
    <location>
        <begin position="225"/>
        <end position="238"/>
    </location>
</feature>
<feature type="compositionally biased region" description="Polar residues" evidence="2">
    <location>
        <begin position="269"/>
        <end position="278"/>
    </location>
</feature>
<gene>
    <name evidence="3" type="ORF">AKO1_012761</name>
</gene>
<comment type="caution">
    <text evidence="3">The sequence shown here is derived from an EMBL/GenBank/DDBJ whole genome shotgun (WGS) entry which is preliminary data.</text>
</comment>
<dbReference type="InterPro" id="IPR010684">
    <property type="entry name" value="RNA_pol_II_trans_fac_SIII_A"/>
</dbReference>
<dbReference type="AlphaFoldDB" id="A0AAW2YXD2"/>
<protein>
    <submittedName>
        <fullName evidence="3">Transcription elongation factor B polypeptide 3</fullName>
    </submittedName>
</protein>